<sequence>MTAALDATLVSTLWPANPTARLARDGALVLTGALVLAVSAKVQVPFIPVPMTLQSLAVLVLAAAYGLRLGAAAVAFYLVEGLLGAPVFAGALAGPAYMAGPTGGYLAGFLVAAALVGFLAERGWDRSWPRLLAAMTIGHGVIFAFGFVWLAVLIGPEKAFALGVVPFALATVVKTLLAVALVGAAWNAVKQMRAA</sequence>
<feature type="transmembrane region" description="Helical" evidence="3">
    <location>
        <begin position="47"/>
        <end position="67"/>
    </location>
</feature>
<keyword evidence="2 3" id="KW-0472">Membrane</keyword>
<accession>A0A366FW34</accession>
<evidence type="ECO:0000256" key="1">
    <source>
        <dbReference type="ARBA" id="ARBA00010692"/>
    </source>
</evidence>
<keyword evidence="2" id="KW-1003">Cell membrane</keyword>
<evidence type="ECO:0000313" key="4">
    <source>
        <dbReference type="EMBL" id="RBP18240.1"/>
    </source>
</evidence>
<proteinExistence type="inferred from homology"/>
<organism evidence="4 5">
    <name type="scientific">Roseiarcus fermentans</name>
    <dbReference type="NCBI Taxonomy" id="1473586"/>
    <lineage>
        <taxon>Bacteria</taxon>
        <taxon>Pseudomonadati</taxon>
        <taxon>Pseudomonadota</taxon>
        <taxon>Alphaproteobacteria</taxon>
        <taxon>Hyphomicrobiales</taxon>
        <taxon>Roseiarcaceae</taxon>
        <taxon>Roseiarcus</taxon>
    </lineage>
</organism>
<name>A0A366FW34_9HYPH</name>
<dbReference type="AlphaFoldDB" id="A0A366FW34"/>
<dbReference type="GO" id="GO:0015225">
    <property type="term" value="F:biotin transmembrane transporter activity"/>
    <property type="evidence" value="ECO:0007669"/>
    <property type="project" value="UniProtKB-UniRule"/>
</dbReference>
<dbReference type="PIRSF" id="PIRSF016661">
    <property type="entry name" value="BioY"/>
    <property type="match status" value="1"/>
</dbReference>
<feature type="transmembrane region" description="Helical" evidence="3">
    <location>
        <begin position="103"/>
        <end position="120"/>
    </location>
</feature>
<dbReference type="InterPro" id="IPR003784">
    <property type="entry name" value="BioY"/>
</dbReference>
<dbReference type="Gene3D" id="1.10.1760.20">
    <property type="match status" value="1"/>
</dbReference>
<dbReference type="PANTHER" id="PTHR34295">
    <property type="entry name" value="BIOTIN TRANSPORTER BIOY"/>
    <property type="match status" value="1"/>
</dbReference>
<keyword evidence="3" id="KW-1133">Transmembrane helix</keyword>
<feature type="transmembrane region" description="Helical" evidence="3">
    <location>
        <begin position="132"/>
        <end position="154"/>
    </location>
</feature>
<protein>
    <recommendedName>
        <fullName evidence="2">Biotin transporter</fullName>
    </recommendedName>
</protein>
<comment type="similarity">
    <text evidence="1 2">Belongs to the BioY family.</text>
</comment>
<evidence type="ECO:0000256" key="2">
    <source>
        <dbReference type="PIRNR" id="PIRNR016661"/>
    </source>
</evidence>
<keyword evidence="2" id="KW-0813">Transport</keyword>
<dbReference type="RefSeq" id="WP_113887302.1">
    <property type="nucleotide sequence ID" value="NZ_QNRK01000001.1"/>
</dbReference>
<reference evidence="4 5" key="1">
    <citation type="submission" date="2018-06" db="EMBL/GenBank/DDBJ databases">
        <title>Genomic Encyclopedia of Type Strains, Phase IV (KMG-IV): sequencing the most valuable type-strain genomes for metagenomic binning, comparative biology and taxonomic classification.</title>
        <authorList>
            <person name="Goeker M."/>
        </authorList>
    </citation>
    <scope>NUCLEOTIDE SEQUENCE [LARGE SCALE GENOMIC DNA]</scope>
    <source>
        <strain evidence="4 5">DSM 24875</strain>
    </source>
</reference>
<comment type="caution">
    <text evidence="4">The sequence shown here is derived from an EMBL/GenBank/DDBJ whole genome shotgun (WGS) entry which is preliminary data.</text>
</comment>
<dbReference type="OrthoDB" id="9803495at2"/>
<evidence type="ECO:0000256" key="3">
    <source>
        <dbReference type="SAM" id="Phobius"/>
    </source>
</evidence>
<dbReference type="EMBL" id="QNRK01000001">
    <property type="protein sequence ID" value="RBP18240.1"/>
    <property type="molecule type" value="Genomic_DNA"/>
</dbReference>
<dbReference type="GO" id="GO:0005886">
    <property type="term" value="C:plasma membrane"/>
    <property type="evidence" value="ECO:0007669"/>
    <property type="project" value="UniProtKB-SubCell"/>
</dbReference>
<feature type="transmembrane region" description="Helical" evidence="3">
    <location>
        <begin position="160"/>
        <end position="189"/>
    </location>
</feature>
<dbReference type="Proteomes" id="UP000253529">
    <property type="component" value="Unassembled WGS sequence"/>
</dbReference>
<evidence type="ECO:0000313" key="5">
    <source>
        <dbReference type="Proteomes" id="UP000253529"/>
    </source>
</evidence>
<dbReference type="Pfam" id="PF02632">
    <property type="entry name" value="BioY"/>
    <property type="match status" value="1"/>
</dbReference>
<comment type="subcellular location">
    <subcellularLocation>
        <location evidence="2">Cell membrane</location>
        <topology evidence="2">Multi-pass membrane protein</topology>
    </subcellularLocation>
</comment>
<keyword evidence="5" id="KW-1185">Reference proteome</keyword>
<gene>
    <name evidence="4" type="ORF">DFR50_101184</name>
</gene>
<keyword evidence="3" id="KW-0812">Transmembrane</keyword>
<dbReference type="PANTHER" id="PTHR34295:SF1">
    <property type="entry name" value="BIOTIN TRANSPORTER BIOY"/>
    <property type="match status" value="1"/>
</dbReference>